<feature type="region of interest" description="Disordered" evidence="1">
    <location>
        <begin position="197"/>
        <end position="246"/>
    </location>
</feature>
<dbReference type="Proteomes" id="UP000800200">
    <property type="component" value="Unassembled WGS sequence"/>
</dbReference>
<dbReference type="InterPro" id="IPR000210">
    <property type="entry name" value="BTB/POZ_dom"/>
</dbReference>
<dbReference type="Gene3D" id="3.30.710.10">
    <property type="entry name" value="Potassium Channel Kv1.1, Chain A"/>
    <property type="match status" value="1"/>
</dbReference>
<evidence type="ECO:0000313" key="4">
    <source>
        <dbReference type="Proteomes" id="UP000800200"/>
    </source>
</evidence>
<dbReference type="OrthoDB" id="1022638at2759"/>
<name>A0A6A6DKM2_9PEZI</name>
<dbReference type="AlphaFoldDB" id="A0A6A6DKM2"/>
<keyword evidence="4" id="KW-1185">Reference proteome</keyword>
<evidence type="ECO:0000313" key="3">
    <source>
        <dbReference type="EMBL" id="KAF2178126.1"/>
    </source>
</evidence>
<dbReference type="PANTHER" id="PTHR47843:SF2">
    <property type="entry name" value="BTB DOMAIN-CONTAINING PROTEIN"/>
    <property type="match status" value="1"/>
</dbReference>
<dbReference type="PANTHER" id="PTHR47843">
    <property type="entry name" value="BTB DOMAIN-CONTAINING PROTEIN-RELATED"/>
    <property type="match status" value="1"/>
</dbReference>
<gene>
    <name evidence="3" type="ORF">K469DRAFT_695762</name>
</gene>
<organism evidence="3 4">
    <name type="scientific">Zopfia rhizophila CBS 207.26</name>
    <dbReference type="NCBI Taxonomy" id="1314779"/>
    <lineage>
        <taxon>Eukaryota</taxon>
        <taxon>Fungi</taxon>
        <taxon>Dikarya</taxon>
        <taxon>Ascomycota</taxon>
        <taxon>Pezizomycotina</taxon>
        <taxon>Dothideomycetes</taxon>
        <taxon>Dothideomycetes incertae sedis</taxon>
        <taxon>Zopfiaceae</taxon>
        <taxon>Zopfia</taxon>
    </lineage>
</organism>
<dbReference type="SMART" id="SM00225">
    <property type="entry name" value="BTB"/>
    <property type="match status" value="1"/>
</dbReference>
<accession>A0A6A6DKM2</accession>
<dbReference type="InterPro" id="IPR011333">
    <property type="entry name" value="SKP1/BTB/POZ_sf"/>
</dbReference>
<evidence type="ECO:0000256" key="1">
    <source>
        <dbReference type="SAM" id="MobiDB-lite"/>
    </source>
</evidence>
<feature type="domain" description="BTB" evidence="2">
    <location>
        <begin position="40"/>
        <end position="110"/>
    </location>
</feature>
<dbReference type="Pfam" id="PF00651">
    <property type="entry name" value="BTB"/>
    <property type="match status" value="1"/>
</dbReference>
<feature type="compositionally biased region" description="Basic and acidic residues" evidence="1">
    <location>
        <begin position="233"/>
        <end position="246"/>
    </location>
</feature>
<feature type="compositionally biased region" description="Acidic residues" evidence="1">
    <location>
        <begin position="197"/>
        <end position="232"/>
    </location>
</feature>
<dbReference type="SUPFAM" id="SSF54695">
    <property type="entry name" value="POZ domain"/>
    <property type="match status" value="1"/>
</dbReference>
<dbReference type="CDD" id="cd18186">
    <property type="entry name" value="BTB_POZ_ZBTB_KLHL-like"/>
    <property type="match status" value="1"/>
</dbReference>
<proteinExistence type="predicted"/>
<evidence type="ECO:0000259" key="2">
    <source>
        <dbReference type="PROSITE" id="PS50097"/>
    </source>
</evidence>
<dbReference type="PROSITE" id="PS50097">
    <property type="entry name" value="BTB"/>
    <property type="match status" value="1"/>
</dbReference>
<feature type="region of interest" description="Disordered" evidence="1">
    <location>
        <begin position="1"/>
        <end position="36"/>
    </location>
</feature>
<reference evidence="3" key="1">
    <citation type="journal article" date="2020" name="Stud. Mycol.">
        <title>101 Dothideomycetes genomes: a test case for predicting lifestyles and emergence of pathogens.</title>
        <authorList>
            <person name="Haridas S."/>
            <person name="Albert R."/>
            <person name="Binder M."/>
            <person name="Bloem J."/>
            <person name="Labutti K."/>
            <person name="Salamov A."/>
            <person name="Andreopoulos B."/>
            <person name="Baker S."/>
            <person name="Barry K."/>
            <person name="Bills G."/>
            <person name="Bluhm B."/>
            <person name="Cannon C."/>
            <person name="Castanera R."/>
            <person name="Culley D."/>
            <person name="Daum C."/>
            <person name="Ezra D."/>
            <person name="Gonzalez J."/>
            <person name="Henrissat B."/>
            <person name="Kuo A."/>
            <person name="Liang C."/>
            <person name="Lipzen A."/>
            <person name="Lutzoni F."/>
            <person name="Magnuson J."/>
            <person name="Mondo S."/>
            <person name="Nolan M."/>
            <person name="Ohm R."/>
            <person name="Pangilinan J."/>
            <person name="Park H.-J."/>
            <person name="Ramirez L."/>
            <person name="Alfaro M."/>
            <person name="Sun H."/>
            <person name="Tritt A."/>
            <person name="Yoshinaga Y."/>
            <person name="Zwiers L.-H."/>
            <person name="Turgeon B."/>
            <person name="Goodwin S."/>
            <person name="Spatafora J."/>
            <person name="Crous P."/>
            <person name="Grigoriev I."/>
        </authorList>
    </citation>
    <scope>NUCLEOTIDE SEQUENCE</scope>
    <source>
        <strain evidence="3">CBS 207.26</strain>
    </source>
</reference>
<sequence>MTKHQTQLRGGEAATASEDGGALAMKGTKRPRPRMSGAAADSIIMINVANKKSFQIHKSLLTYRSEYFRGALEGSFKESQDRKLDLPDVSVETFEIFVDWLYSKKLHVHKPDSESPAEKQLLVHQLVETYIFADAHDIPDLQRKAMDTIFRYVLTDDHGQENPSYETVAYAFPRLPEGSPLRQFFIDVECRWGYKAEDDEGSNMSQEEDEEFEDSGSEDDSNSSDEGEDEGEESSRRKEKLVPSKAVEKMPPMVHVQWIKARSDLPRDFLVGVMIRHAMVTGQIRNGKLQLDYDLNICDYHKHTEREERHGCSRESKKRNRTS</sequence>
<protein>
    <recommendedName>
        <fullName evidence="2">BTB domain-containing protein</fullName>
    </recommendedName>
</protein>
<dbReference type="EMBL" id="ML994678">
    <property type="protein sequence ID" value="KAF2178126.1"/>
    <property type="molecule type" value="Genomic_DNA"/>
</dbReference>